<gene>
    <name evidence="2" type="ordered locus">DICTH_1636</name>
</gene>
<dbReference type="PANTHER" id="PTHR30548:SF1">
    <property type="entry name" value="DEHYDRATASE SUBUNIT MJ0007-RELATED"/>
    <property type="match status" value="1"/>
</dbReference>
<dbReference type="OrthoDB" id="355459at2"/>
<dbReference type="PANTHER" id="PTHR30548">
    <property type="entry name" value="2-HYDROXYGLUTARYL-COA DEHYDRATASE, D-COMPONENT-RELATED"/>
    <property type="match status" value="1"/>
</dbReference>
<accession>B5YAI0</accession>
<sequence>MEELSDYYSYYSYIKEKINLGGYVGYMCSYVPPEIISASDFNPLPLIFPQSYPERTDELYPKYFCPYIRNVNEYILRNELRLEKVVLTDGCDSSKRIYECWRNLDISEKIYFLKIPFNRDEEAVRYFSEELKAFYQDLSEDIKFEKLVEVIDFYNSLRREIKRNRLGDPLFILSLLTGNSFTSSRPIRNSNGLRVYLLSSMFPLDFVNYLSELGIEVIYLDACFGGNSLEEIKNYHEDPFYALSKYYLRRVTCVRNLDQEKRINLIKDLKGNIDGVIIYLLKFCDPLIYQVGRLREALKGLDLPVLLIEDDYTLGNKGQIRTRVEAFMEMIYERRKNNL</sequence>
<name>B5YAI0_DICT6</name>
<dbReference type="Gene3D" id="3.40.50.11900">
    <property type="match status" value="1"/>
</dbReference>
<dbReference type="HOGENOM" id="CLU_053697_0_0_0"/>
<dbReference type="EMBL" id="CP001146">
    <property type="protein sequence ID" value="ACI18874.1"/>
    <property type="molecule type" value="Genomic_DNA"/>
</dbReference>
<dbReference type="AlphaFoldDB" id="B5YAI0"/>
<evidence type="ECO:0000313" key="2">
    <source>
        <dbReference type="EMBL" id="ACI18874.1"/>
    </source>
</evidence>
<keyword evidence="3" id="KW-1185">Reference proteome</keyword>
<dbReference type="PaxDb" id="309799-DICTH_1636"/>
<reference evidence="2 3" key="1">
    <citation type="journal article" date="2014" name="Genome Announc.">
        <title>Complete Genome Sequence of the Extreme Thermophile Dictyoglomus thermophilum H-6-12.</title>
        <authorList>
            <person name="Coil D.A."/>
            <person name="Badger J.H."/>
            <person name="Forberger H.C."/>
            <person name="Riggs F."/>
            <person name="Madupu R."/>
            <person name="Fedorova N."/>
            <person name="Ward N."/>
            <person name="Robb F.T."/>
            <person name="Eisen J.A."/>
        </authorList>
    </citation>
    <scope>NUCLEOTIDE SEQUENCE [LARGE SCALE GENOMIC DNA]</scope>
    <source>
        <strain evidence="3">ATCC 35947 / DSM 3960 / H-6-12</strain>
    </source>
</reference>
<dbReference type="Pfam" id="PF06050">
    <property type="entry name" value="HGD-D"/>
    <property type="match status" value="2"/>
</dbReference>
<dbReference type="STRING" id="309799.DICTH_1636"/>
<dbReference type="eggNOG" id="COG1775">
    <property type="taxonomic scope" value="Bacteria"/>
</dbReference>
<protein>
    <submittedName>
        <fullName evidence="2">2-hydroxyglutaryl-CoA dehydratase, D-component subfamily</fullName>
    </submittedName>
</protein>
<evidence type="ECO:0000256" key="1">
    <source>
        <dbReference type="ARBA" id="ARBA00005806"/>
    </source>
</evidence>
<dbReference type="Gene3D" id="3.40.50.11890">
    <property type="match status" value="1"/>
</dbReference>
<dbReference type="Proteomes" id="UP000001733">
    <property type="component" value="Chromosome"/>
</dbReference>
<organism evidence="2 3">
    <name type="scientific">Dictyoglomus thermophilum (strain ATCC 35947 / DSM 3960 / H-6-12)</name>
    <dbReference type="NCBI Taxonomy" id="309799"/>
    <lineage>
        <taxon>Bacteria</taxon>
        <taxon>Pseudomonadati</taxon>
        <taxon>Dictyoglomota</taxon>
        <taxon>Dictyoglomia</taxon>
        <taxon>Dictyoglomales</taxon>
        <taxon>Dictyoglomaceae</taxon>
        <taxon>Dictyoglomus</taxon>
    </lineage>
</organism>
<evidence type="ECO:0000313" key="3">
    <source>
        <dbReference type="Proteomes" id="UP000001733"/>
    </source>
</evidence>
<proteinExistence type="inferred from homology"/>
<dbReference type="InterPro" id="IPR010327">
    <property type="entry name" value="FldB/FldC_alpha/beta"/>
</dbReference>
<dbReference type="KEGG" id="dth:DICTH_1636"/>
<comment type="similarity">
    <text evidence="1">Belongs to the FldB/FldC dehydratase alpha/beta subunit family.</text>
</comment>